<organism evidence="2 3">
    <name type="scientific">Pseudonocardia ailaonensis</name>
    <dbReference type="NCBI Taxonomy" id="367279"/>
    <lineage>
        <taxon>Bacteria</taxon>
        <taxon>Bacillati</taxon>
        <taxon>Actinomycetota</taxon>
        <taxon>Actinomycetes</taxon>
        <taxon>Pseudonocardiales</taxon>
        <taxon>Pseudonocardiaceae</taxon>
        <taxon>Pseudonocardia</taxon>
    </lineage>
</organism>
<evidence type="ECO:0000313" key="3">
    <source>
        <dbReference type="Proteomes" id="UP001500449"/>
    </source>
</evidence>
<dbReference type="Proteomes" id="UP001500449">
    <property type="component" value="Unassembled WGS sequence"/>
</dbReference>
<evidence type="ECO:0000259" key="1">
    <source>
        <dbReference type="Pfam" id="PF07045"/>
    </source>
</evidence>
<comment type="caution">
    <text evidence="2">The sequence shown here is derived from an EMBL/GenBank/DDBJ whole genome shotgun (WGS) entry which is preliminary data.</text>
</comment>
<dbReference type="PANTHER" id="PTHR41521">
    <property type="match status" value="1"/>
</dbReference>
<dbReference type="InterPro" id="IPR010753">
    <property type="entry name" value="DUF1330"/>
</dbReference>
<evidence type="ECO:0000313" key="2">
    <source>
        <dbReference type="EMBL" id="GAA1847501.1"/>
    </source>
</evidence>
<name>A0ABN2N1B3_9PSEU</name>
<dbReference type="PANTHER" id="PTHR41521:SF4">
    <property type="entry name" value="BLR0684 PROTEIN"/>
    <property type="match status" value="1"/>
</dbReference>
<protein>
    <submittedName>
        <fullName evidence="2">Coronamic acid biosynthesis protein CmaL</fullName>
    </submittedName>
</protein>
<reference evidence="2 3" key="1">
    <citation type="journal article" date="2019" name="Int. J. Syst. Evol. Microbiol.">
        <title>The Global Catalogue of Microorganisms (GCM) 10K type strain sequencing project: providing services to taxonomists for standard genome sequencing and annotation.</title>
        <authorList>
            <consortium name="The Broad Institute Genomics Platform"/>
            <consortium name="The Broad Institute Genome Sequencing Center for Infectious Disease"/>
            <person name="Wu L."/>
            <person name="Ma J."/>
        </authorList>
    </citation>
    <scope>NUCLEOTIDE SEQUENCE [LARGE SCALE GENOMIC DNA]</scope>
    <source>
        <strain evidence="2 3">JCM 16009</strain>
    </source>
</reference>
<proteinExistence type="predicted"/>
<dbReference type="Gene3D" id="3.30.70.100">
    <property type="match status" value="1"/>
</dbReference>
<feature type="domain" description="DUF1330" evidence="1">
    <location>
        <begin position="2"/>
        <end position="96"/>
    </location>
</feature>
<dbReference type="RefSeq" id="WP_344416584.1">
    <property type="nucleotide sequence ID" value="NZ_BAAAQK010000006.1"/>
</dbReference>
<dbReference type="SUPFAM" id="SSF54909">
    <property type="entry name" value="Dimeric alpha+beta barrel"/>
    <property type="match status" value="1"/>
</dbReference>
<gene>
    <name evidence="2" type="primary">cmaL</name>
    <name evidence="2" type="ORF">GCM10009836_28910</name>
</gene>
<dbReference type="EMBL" id="BAAAQK010000006">
    <property type="protein sequence ID" value="GAA1847501.1"/>
    <property type="molecule type" value="Genomic_DNA"/>
</dbReference>
<keyword evidence="3" id="KW-1185">Reference proteome</keyword>
<accession>A0ABN2N1B3</accession>
<dbReference type="Pfam" id="PF07045">
    <property type="entry name" value="DUF1330"/>
    <property type="match status" value="1"/>
</dbReference>
<sequence length="96" mass="10672">MTAYWIARAAVLDPEQYGRYAERVPAILAEHGGRILARGGAYRTLEGPEEFERFVVVEFPSMDDAVRCFESPAYVEAAAFRRGGAGRNELTIVEGF</sequence>
<dbReference type="InterPro" id="IPR011008">
    <property type="entry name" value="Dimeric_a/b-barrel"/>
</dbReference>